<protein>
    <submittedName>
        <fullName evidence="2">Uncharacterized protein</fullName>
    </submittedName>
</protein>
<evidence type="ECO:0000256" key="1">
    <source>
        <dbReference type="SAM" id="MobiDB-lite"/>
    </source>
</evidence>
<reference evidence="2 3" key="1">
    <citation type="submission" date="2016-06" db="EMBL/GenBank/DDBJ databases">
        <authorList>
            <person name="Kjaerup R.B."/>
            <person name="Dalgaard T.S."/>
            <person name="Juul-Madsen H.R."/>
        </authorList>
    </citation>
    <scope>NUCLEOTIDE SEQUENCE [LARGE SCALE GENOMIC DNA]</scope>
</reference>
<proteinExistence type="predicted"/>
<evidence type="ECO:0000313" key="3">
    <source>
        <dbReference type="Proteomes" id="UP000215127"/>
    </source>
</evidence>
<gene>
    <name evidence="2" type="ORF">ZT3D7_G4755</name>
</gene>
<dbReference type="Proteomes" id="UP000215127">
    <property type="component" value="Chromosome 4"/>
</dbReference>
<evidence type="ECO:0000313" key="2">
    <source>
        <dbReference type="EMBL" id="SMQ49604.1"/>
    </source>
</evidence>
<dbReference type="AlphaFoldDB" id="A0A1X7RQ79"/>
<sequence length="85" mass="9459">MAHMSRSRPFGKAECVGSSGSCTGYYQGRIEEAAHITYLNTCKGHTHNLPERPRSRTAIRAGKLAGRPYRRTGNLADLPNRRTEN</sequence>
<organism evidence="2 3">
    <name type="scientific">Zymoseptoria tritici (strain ST99CH_3D7)</name>
    <dbReference type="NCBI Taxonomy" id="1276538"/>
    <lineage>
        <taxon>Eukaryota</taxon>
        <taxon>Fungi</taxon>
        <taxon>Dikarya</taxon>
        <taxon>Ascomycota</taxon>
        <taxon>Pezizomycotina</taxon>
        <taxon>Dothideomycetes</taxon>
        <taxon>Dothideomycetidae</taxon>
        <taxon>Mycosphaerellales</taxon>
        <taxon>Mycosphaerellaceae</taxon>
        <taxon>Zymoseptoria</taxon>
    </lineage>
</organism>
<name>A0A1X7RQ79_ZYMT9</name>
<keyword evidence="3" id="KW-1185">Reference proteome</keyword>
<accession>A0A1X7RQ79</accession>
<dbReference type="EMBL" id="LT853695">
    <property type="protein sequence ID" value="SMQ49604.1"/>
    <property type="molecule type" value="Genomic_DNA"/>
</dbReference>
<feature type="region of interest" description="Disordered" evidence="1">
    <location>
        <begin position="44"/>
        <end position="85"/>
    </location>
</feature>